<keyword evidence="1" id="KW-0131">Cell cycle</keyword>
<protein>
    <recommendedName>
        <fullName evidence="1">Cell division coordinator CpoB</fullName>
    </recommendedName>
</protein>
<comment type="subcellular location">
    <subcellularLocation>
        <location evidence="1">Periplasm</location>
    </subcellularLocation>
</comment>
<organism evidence="3 4">
    <name type="scientific">Oricola cellulosilytica</name>
    <dbReference type="NCBI Taxonomy" id="1429082"/>
    <lineage>
        <taxon>Bacteria</taxon>
        <taxon>Pseudomonadati</taxon>
        <taxon>Pseudomonadota</taxon>
        <taxon>Alphaproteobacteria</taxon>
        <taxon>Hyphomicrobiales</taxon>
        <taxon>Ahrensiaceae</taxon>
        <taxon>Oricola</taxon>
    </lineage>
</organism>
<dbReference type="InterPro" id="IPR014162">
    <property type="entry name" value="CpoB_C"/>
</dbReference>
<keyword evidence="1" id="KW-0732">Signal</keyword>
<comment type="similarity">
    <text evidence="1">Belongs to the CpoB family.</text>
</comment>
<dbReference type="Pfam" id="PF13174">
    <property type="entry name" value="TPR_6"/>
    <property type="match status" value="1"/>
</dbReference>
<feature type="region of interest" description="Disordered" evidence="2">
    <location>
        <begin position="94"/>
        <end position="147"/>
    </location>
</feature>
<feature type="coiled-coil region" evidence="1">
    <location>
        <begin position="49"/>
        <end position="83"/>
    </location>
</feature>
<name>A0A4R0PIY4_9HYPH</name>
<dbReference type="InterPro" id="IPR034706">
    <property type="entry name" value="CpoB"/>
</dbReference>
<reference evidence="3 4" key="1">
    <citation type="journal article" date="2015" name="Antonie Van Leeuwenhoek">
        <title>Oricola cellulosilytica gen. nov., sp. nov., a cellulose-degrading bacterium of the family Phyllobacteriaceae isolated from surface seashore water, and emended descriptions of Mesorhizobium loti and Phyllobacterium myrsinacearum.</title>
        <authorList>
            <person name="Hameed A."/>
            <person name="Shahina M."/>
            <person name="Lai W.A."/>
            <person name="Lin S.Y."/>
            <person name="Young L.S."/>
            <person name="Liu Y.C."/>
            <person name="Hsu Y.H."/>
            <person name="Young C.C."/>
        </authorList>
    </citation>
    <scope>NUCLEOTIDE SEQUENCE [LARGE SCALE GENOMIC DNA]</scope>
    <source>
        <strain evidence="3 4">KCTC 52183</strain>
    </source>
</reference>
<evidence type="ECO:0000313" key="4">
    <source>
        <dbReference type="Proteomes" id="UP000291301"/>
    </source>
</evidence>
<dbReference type="HAMAP" id="MF_02066">
    <property type="entry name" value="CpoB"/>
    <property type="match status" value="1"/>
</dbReference>
<dbReference type="InterPro" id="IPR011990">
    <property type="entry name" value="TPR-like_helical_dom_sf"/>
</dbReference>
<proteinExistence type="inferred from homology"/>
<dbReference type="Proteomes" id="UP000291301">
    <property type="component" value="Unassembled WGS sequence"/>
</dbReference>
<comment type="caution">
    <text evidence="3">The sequence shown here is derived from an EMBL/GenBank/DDBJ whole genome shotgun (WGS) entry which is preliminary data.</text>
</comment>
<sequence>MHSNMTFGKFIAGLAVTAAVTANGAANAEDRHSLPPGSYEIAQVTDPGVYALQEEMRQLNGRIEELTFQLLELQEQMRRMQEDNEFRFQELERTDQTDAGGSAAPAASQDKDVAAVTPDPALPTVNQPQTVTGNASEERAAPPRNLGTLTIDGSGNIVGGDVDFSQGQIDSAIDGKSVASVATGGSAEDLYRAGYKHVLNGEYGVAEEIFRSLVEQYPDDPLVADARFWLAESVRGQGRLQEAAEIFIAVRTDYPSAQKAPETLLKIGQIMSMLGDRDVACVTFDDAEARYPSMSETVRTHIRDERAKAQC</sequence>
<evidence type="ECO:0000256" key="2">
    <source>
        <dbReference type="SAM" id="MobiDB-lite"/>
    </source>
</evidence>
<accession>A0A4R0PIY4</accession>
<evidence type="ECO:0000256" key="1">
    <source>
        <dbReference type="HAMAP-Rule" id="MF_02066"/>
    </source>
</evidence>
<keyword evidence="1" id="KW-0574">Periplasm</keyword>
<dbReference type="Pfam" id="PF13432">
    <property type="entry name" value="TPR_16"/>
    <property type="match status" value="1"/>
</dbReference>
<keyword evidence="1" id="KW-0175">Coiled coil</keyword>
<evidence type="ECO:0000313" key="3">
    <source>
        <dbReference type="EMBL" id="TCD15434.1"/>
    </source>
</evidence>
<feature type="compositionally biased region" description="Polar residues" evidence="2">
    <location>
        <begin position="124"/>
        <end position="135"/>
    </location>
</feature>
<keyword evidence="4" id="KW-1185">Reference proteome</keyword>
<dbReference type="SUPFAM" id="SSF48452">
    <property type="entry name" value="TPR-like"/>
    <property type="match status" value="1"/>
</dbReference>
<comment type="function">
    <text evidence="1">Mediates coordination of peptidoglycan synthesis and outer membrane constriction during cell division.</text>
</comment>
<dbReference type="NCBIfam" id="TIGR02795">
    <property type="entry name" value="tol_pal_ybgF"/>
    <property type="match status" value="1"/>
</dbReference>
<gene>
    <name evidence="3" type="primary">ybgF</name>
    <name evidence="1" type="synonym">cpoB</name>
    <name evidence="3" type="ORF">E0D97_07855</name>
</gene>
<dbReference type="EMBL" id="SJST01000002">
    <property type="protein sequence ID" value="TCD15434.1"/>
    <property type="molecule type" value="Genomic_DNA"/>
</dbReference>
<dbReference type="Gene3D" id="1.25.40.10">
    <property type="entry name" value="Tetratricopeptide repeat domain"/>
    <property type="match status" value="1"/>
</dbReference>
<dbReference type="GO" id="GO:0043093">
    <property type="term" value="P:FtsZ-dependent cytokinesis"/>
    <property type="evidence" value="ECO:0007669"/>
    <property type="project" value="UniProtKB-UniRule"/>
</dbReference>
<keyword evidence="1" id="KW-0132">Cell division</keyword>
<dbReference type="AlphaFoldDB" id="A0A4R0PIY4"/>
<dbReference type="GO" id="GO:0030288">
    <property type="term" value="C:outer membrane-bounded periplasmic space"/>
    <property type="evidence" value="ECO:0007669"/>
    <property type="project" value="UniProtKB-UniRule"/>
</dbReference>
<dbReference type="InterPro" id="IPR019734">
    <property type="entry name" value="TPR_rpt"/>
</dbReference>